<name>A0A941ASX9_9BACI</name>
<proteinExistence type="predicted"/>
<dbReference type="Proteomes" id="UP000678228">
    <property type="component" value="Unassembled WGS sequence"/>
</dbReference>
<feature type="transmembrane region" description="Helical" evidence="1">
    <location>
        <begin position="7"/>
        <end position="28"/>
    </location>
</feature>
<evidence type="ECO:0000256" key="1">
    <source>
        <dbReference type="SAM" id="Phobius"/>
    </source>
</evidence>
<feature type="transmembrane region" description="Helical" evidence="1">
    <location>
        <begin position="34"/>
        <end position="53"/>
    </location>
</feature>
<dbReference type="EMBL" id="JAGKSQ010000001">
    <property type="protein sequence ID" value="MBP3950249.1"/>
    <property type="molecule type" value="Genomic_DNA"/>
</dbReference>
<organism evidence="2 3">
    <name type="scientific">Halalkalibacter suaedae</name>
    <dbReference type="NCBI Taxonomy" id="2822140"/>
    <lineage>
        <taxon>Bacteria</taxon>
        <taxon>Bacillati</taxon>
        <taxon>Bacillota</taxon>
        <taxon>Bacilli</taxon>
        <taxon>Bacillales</taxon>
        <taxon>Bacillaceae</taxon>
        <taxon>Halalkalibacter</taxon>
    </lineage>
</organism>
<reference evidence="2" key="1">
    <citation type="submission" date="2021-03" db="EMBL/GenBank/DDBJ databases">
        <title>Bacillus suaedae sp. nov., isolated from Suaeda aralocaspica.</title>
        <authorList>
            <person name="Lei R.F.R."/>
        </authorList>
    </citation>
    <scope>NUCLEOTIDE SEQUENCE</scope>
    <source>
        <strain evidence="2">YZJH907-2</strain>
    </source>
</reference>
<keyword evidence="1" id="KW-0472">Membrane</keyword>
<keyword evidence="1" id="KW-1133">Transmembrane helix</keyword>
<comment type="caution">
    <text evidence="2">The sequence shown here is derived from an EMBL/GenBank/DDBJ whole genome shotgun (WGS) entry which is preliminary data.</text>
</comment>
<protein>
    <submittedName>
        <fullName evidence="2">Uncharacterized protein</fullName>
    </submittedName>
</protein>
<sequence length="61" mass="6998">MELKMGQYVLVLFTISFAFFYVSVGMILDGTNEAYRDFLLTIAVVHFVMSKLITIHQHKGI</sequence>
<keyword evidence="3" id="KW-1185">Reference proteome</keyword>
<gene>
    <name evidence="2" type="ORF">J7W16_03820</name>
</gene>
<keyword evidence="1" id="KW-0812">Transmembrane</keyword>
<accession>A0A941ASX9</accession>
<dbReference type="RefSeq" id="WP_210595855.1">
    <property type="nucleotide sequence ID" value="NZ_JAGKSQ010000001.1"/>
</dbReference>
<evidence type="ECO:0000313" key="3">
    <source>
        <dbReference type="Proteomes" id="UP000678228"/>
    </source>
</evidence>
<dbReference type="AlphaFoldDB" id="A0A941ASX9"/>
<evidence type="ECO:0000313" key="2">
    <source>
        <dbReference type="EMBL" id="MBP3950249.1"/>
    </source>
</evidence>